<dbReference type="GO" id="GO:0008270">
    <property type="term" value="F:zinc ion binding"/>
    <property type="evidence" value="ECO:0007669"/>
    <property type="project" value="UniProtKB-KW"/>
</dbReference>
<evidence type="ECO:0000256" key="3">
    <source>
        <dbReference type="ARBA" id="ARBA00022833"/>
    </source>
</evidence>
<dbReference type="GO" id="GO:0061630">
    <property type="term" value="F:ubiquitin protein ligase activity"/>
    <property type="evidence" value="ECO:0007669"/>
    <property type="project" value="TreeGrafter"/>
</dbReference>
<dbReference type="InterPro" id="IPR001841">
    <property type="entry name" value="Znf_RING"/>
</dbReference>
<dbReference type="SUPFAM" id="SSF57850">
    <property type="entry name" value="RING/U-box"/>
    <property type="match status" value="1"/>
</dbReference>
<proteinExistence type="predicted"/>
<protein>
    <recommendedName>
        <fullName evidence="6">RING-type domain-containing protein</fullName>
    </recommendedName>
</protein>
<dbReference type="Gene3D" id="3.30.40.10">
    <property type="entry name" value="Zinc/RING finger domain, C3HC4 (zinc finger)"/>
    <property type="match status" value="1"/>
</dbReference>
<organism evidence="7 8">
    <name type="scientific">Albula goreensis</name>
    <dbReference type="NCBI Taxonomy" id="1534307"/>
    <lineage>
        <taxon>Eukaryota</taxon>
        <taxon>Metazoa</taxon>
        <taxon>Chordata</taxon>
        <taxon>Craniata</taxon>
        <taxon>Vertebrata</taxon>
        <taxon>Euteleostomi</taxon>
        <taxon>Actinopterygii</taxon>
        <taxon>Neopterygii</taxon>
        <taxon>Teleostei</taxon>
        <taxon>Albuliformes</taxon>
        <taxon>Albulidae</taxon>
        <taxon>Albula</taxon>
    </lineage>
</organism>
<dbReference type="SMART" id="SM00184">
    <property type="entry name" value="RING"/>
    <property type="match status" value="1"/>
</dbReference>
<dbReference type="PROSITE" id="PS00518">
    <property type="entry name" value="ZF_RING_1"/>
    <property type="match status" value="1"/>
</dbReference>
<evidence type="ECO:0000256" key="2">
    <source>
        <dbReference type="ARBA" id="ARBA00022771"/>
    </source>
</evidence>
<evidence type="ECO:0000256" key="4">
    <source>
        <dbReference type="PROSITE-ProRule" id="PRU00175"/>
    </source>
</evidence>
<evidence type="ECO:0000313" key="8">
    <source>
        <dbReference type="Proteomes" id="UP000829720"/>
    </source>
</evidence>
<name>A0A8T3CD47_9TELE</name>
<accession>A0A8T3CD47</accession>
<dbReference type="InterPro" id="IPR013083">
    <property type="entry name" value="Znf_RING/FYVE/PHD"/>
</dbReference>
<dbReference type="OrthoDB" id="6106880at2759"/>
<comment type="caution">
    <text evidence="7">The sequence shown here is derived from an EMBL/GenBank/DDBJ whole genome shotgun (WGS) entry which is preliminary data.</text>
</comment>
<sequence length="197" mass="22822">MVEQHEEEHECGVCYQAYTRWERVPRRLNCRHTFCTPCLLRMCQPLSSLLSVRCPYCRWTTCMAPGLSLQEALWVNSKLWDTISESGEDEEEDREGVVGERGGEGEGEEKMPGRAQLTAQPKWPSLERYRLHLEVPAILRNTCSRLQRTITPARHRPSHERHRFQLEVPAVLRNTCSRLQRSIAPARPRNVKSQADS</sequence>
<keyword evidence="1" id="KW-0479">Metal-binding</keyword>
<reference evidence="7" key="1">
    <citation type="submission" date="2021-01" db="EMBL/GenBank/DDBJ databases">
        <authorList>
            <person name="Zahm M."/>
            <person name="Roques C."/>
            <person name="Cabau C."/>
            <person name="Klopp C."/>
            <person name="Donnadieu C."/>
            <person name="Jouanno E."/>
            <person name="Lampietro C."/>
            <person name="Louis A."/>
            <person name="Herpin A."/>
            <person name="Echchiki A."/>
            <person name="Berthelot C."/>
            <person name="Parey E."/>
            <person name="Roest-Crollius H."/>
            <person name="Braasch I."/>
            <person name="Postlethwait J."/>
            <person name="Bobe J."/>
            <person name="Montfort J."/>
            <person name="Bouchez O."/>
            <person name="Begum T."/>
            <person name="Mejri S."/>
            <person name="Adams A."/>
            <person name="Chen W.-J."/>
            <person name="Guiguen Y."/>
        </authorList>
    </citation>
    <scope>NUCLEOTIDE SEQUENCE</scope>
    <source>
        <tissue evidence="7">Blood</tissue>
    </source>
</reference>
<gene>
    <name evidence="7" type="ORF">AGOR_G00237670</name>
</gene>
<dbReference type="GO" id="GO:0016567">
    <property type="term" value="P:protein ubiquitination"/>
    <property type="evidence" value="ECO:0007669"/>
    <property type="project" value="TreeGrafter"/>
</dbReference>
<dbReference type="EMBL" id="JAERUA010000024">
    <property type="protein sequence ID" value="KAI1882706.1"/>
    <property type="molecule type" value="Genomic_DNA"/>
</dbReference>
<dbReference type="PANTHER" id="PTHR22791">
    <property type="entry name" value="RING-TYPE DOMAIN-CONTAINING PROTEIN"/>
    <property type="match status" value="1"/>
</dbReference>
<feature type="compositionally biased region" description="Basic and acidic residues" evidence="5">
    <location>
        <begin position="95"/>
        <end position="112"/>
    </location>
</feature>
<dbReference type="InterPro" id="IPR051435">
    <property type="entry name" value="RING_finger_E3_ubiq-ligases"/>
</dbReference>
<dbReference type="Proteomes" id="UP000829720">
    <property type="component" value="Unassembled WGS sequence"/>
</dbReference>
<feature type="region of interest" description="Disordered" evidence="5">
    <location>
        <begin position="84"/>
        <end position="119"/>
    </location>
</feature>
<evidence type="ECO:0000256" key="1">
    <source>
        <dbReference type="ARBA" id="ARBA00022723"/>
    </source>
</evidence>
<dbReference type="PANTHER" id="PTHR22791:SF31">
    <property type="entry name" value="IM:7152348"/>
    <property type="match status" value="1"/>
</dbReference>
<keyword evidence="8" id="KW-1185">Reference proteome</keyword>
<dbReference type="AlphaFoldDB" id="A0A8T3CD47"/>
<dbReference type="InterPro" id="IPR017907">
    <property type="entry name" value="Znf_RING_CS"/>
</dbReference>
<evidence type="ECO:0000259" key="6">
    <source>
        <dbReference type="PROSITE" id="PS50089"/>
    </source>
</evidence>
<feature type="domain" description="RING-type" evidence="6">
    <location>
        <begin position="11"/>
        <end position="58"/>
    </location>
</feature>
<evidence type="ECO:0000256" key="5">
    <source>
        <dbReference type="SAM" id="MobiDB-lite"/>
    </source>
</evidence>
<keyword evidence="3" id="KW-0862">Zinc</keyword>
<evidence type="ECO:0000313" key="7">
    <source>
        <dbReference type="EMBL" id="KAI1882706.1"/>
    </source>
</evidence>
<keyword evidence="2 4" id="KW-0863">Zinc-finger</keyword>
<dbReference type="PROSITE" id="PS50089">
    <property type="entry name" value="ZF_RING_2"/>
    <property type="match status" value="1"/>
</dbReference>